<dbReference type="eggNOG" id="ENOG502RCY1">
    <property type="taxonomic scope" value="Eukaryota"/>
</dbReference>
<dbReference type="OMA" id="DARCMKE"/>
<feature type="compositionally biased region" description="Acidic residues" evidence="1">
    <location>
        <begin position="829"/>
        <end position="840"/>
    </location>
</feature>
<accession>B0EGT6</accession>
<proteinExistence type="predicted"/>
<keyword evidence="4" id="KW-1185">Reference proteome</keyword>
<protein>
    <submittedName>
        <fullName evidence="3">Uncharacterized protein</fullName>
    </submittedName>
</protein>
<keyword evidence="2" id="KW-1133">Transmembrane helix</keyword>
<sequence length="910" mass="101049">MLFFLTIVISFVNAQFTCKDATNFNLPTYFGKASFGSNTSVSQIIDANGQTQTVYGLYYKATAPDDFDNTVININTCDPSTVIPSEILIFEGCSSEGIASNFKTISGIDNGCNLASDFPVIDFEIKKGVTYYILVKLVNPDDQGVVSFSITSSHEENPNVECNVAKEVTQVRFVDRGLLLKSKVPASKPLCYKQAYPTLWYKIKGDGRYLVVNTCNYYTNFDTHLVVVKELNNLMCTDARCMKEADDGCGKSSKSSILAFKTEVNEVYYIGVRGNLGEEGQFEIAIDYLSDSIPATCTRSLPIKLIPFTRTIDIPDAWPTQTGACLDEQEHKSVYLTFEGTGSEVVISTCKSLDSSLRPIGVSVELIDNCEDENCAFDGSEYGECGENNYIVKKTEKGQNYYIKAYCNTGNCEITLSVYEKASSHDTCESARELVRPTEYSEIVAIERLQDSIHGCNAVAKSDPGLWYLLKHNSSIVNEKYTILGMSATRSKIAWIEFPYECGLIQCEQLIQGEAHLSFATYKESQYIFIYSNEDYGQKGLIVQFISEEENYYHNCPDAMFITLPFTAIHSFDNSASQLLCSDKSAASSFYRFILPEDQKVDVSTCFPKTIIDTGIEITTGCFGEGDLSASCIDSNSEGKGCVNGAAAMSVSLKGEQQYYLNIYSESKSTLNLKQYRFVIFTEEVPKSSVCNKAIELPYEDGYSEYLVLNRYSKETDFGSEYGTTKGSWFHINVMKKTVVTVRTCSPSTTSDSLIITANECYVTQQNNEEVSSPTELEDIAVSGITNCDIHGTYLTFNLEPNQSKFIFVGPQNFDDETFIGVEFYMNSPDDDDDDDDDNNDSSSSQTPTESSSSSNNNNNKDDDDNINDSTPVGWIIFGVLFYILFVIVLAIIIIGIIMKRKNSGYATLA</sequence>
<dbReference type="Proteomes" id="UP000008076">
    <property type="component" value="Unassembled WGS sequence"/>
</dbReference>
<evidence type="ECO:0000256" key="2">
    <source>
        <dbReference type="SAM" id="Phobius"/>
    </source>
</evidence>
<organism evidence="4">
    <name type="scientific">Entamoeba dispar (strain ATCC PRA-260 / SAW760)</name>
    <dbReference type="NCBI Taxonomy" id="370354"/>
    <lineage>
        <taxon>Eukaryota</taxon>
        <taxon>Amoebozoa</taxon>
        <taxon>Evosea</taxon>
        <taxon>Archamoebae</taxon>
        <taxon>Mastigamoebida</taxon>
        <taxon>Entamoebidae</taxon>
        <taxon>Entamoeba</taxon>
    </lineage>
</organism>
<dbReference type="AlphaFoldDB" id="B0EGT6"/>
<feature type="transmembrane region" description="Helical" evidence="2">
    <location>
        <begin position="875"/>
        <end position="899"/>
    </location>
</feature>
<reference evidence="4" key="1">
    <citation type="submission" date="2007-12" db="EMBL/GenBank/DDBJ databases">
        <title>Annotation of Entamoeba dispar SAW760.</title>
        <authorList>
            <person name="Lorenzi H."/>
            <person name="Inman J."/>
            <person name="Schobel S."/>
            <person name="Amedeo P."/>
            <person name="Caler E."/>
        </authorList>
    </citation>
    <scope>NUCLEOTIDE SEQUENCE [LARGE SCALE GENOMIC DNA]</scope>
    <source>
        <strain evidence="4">ATCC PRA-260 / SAW760</strain>
    </source>
</reference>
<keyword evidence="2" id="KW-0472">Membrane</keyword>
<evidence type="ECO:0000313" key="4">
    <source>
        <dbReference type="Proteomes" id="UP000008076"/>
    </source>
</evidence>
<dbReference type="RefSeq" id="XP_001737453.1">
    <property type="nucleotide sequence ID" value="XM_001737401.1"/>
</dbReference>
<evidence type="ECO:0000313" key="3">
    <source>
        <dbReference type="EMBL" id="EDR26266.1"/>
    </source>
</evidence>
<dbReference type="OrthoDB" id="27598at2759"/>
<dbReference type="KEGG" id="edi:EDI_109530"/>
<keyword evidence="2" id="KW-0812">Transmembrane</keyword>
<dbReference type="GeneID" id="5882491"/>
<evidence type="ECO:0000256" key="1">
    <source>
        <dbReference type="SAM" id="MobiDB-lite"/>
    </source>
</evidence>
<dbReference type="EMBL" id="DS549253">
    <property type="protein sequence ID" value="EDR26266.1"/>
    <property type="molecule type" value="Genomic_DNA"/>
</dbReference>
<feature type="region of interest" description="Disordered" evidence="1">
    <location>
        <begin position="825"/>
        <end position="866"/>
    </location>
</feature>
<dbReference type="VEuPathDB" id="AmoebaDB:EDI_109530"/>
<feature type="compositionally biased region" description="Low complexity" evidence="1">
    <location>
        <begin position="841"/>
        <end position="859"/>
    </location>
</feature>
<gene>
    <name evidence="3" type="ORF">EDI_109530</name>
</gene>
<name>B0EGT6_ENTDS</name>